<feature type="transmembrane region" description="Helical" evidence="6">
    <location>
        <begin position="502"/>
        <end position="527"/>
    </location>
</feature>
<proteinExistence type="predicted"/>
<evidence type="ECO:0000313" key="9">
    <source>
        <dbReference type="Proteomes" id="UP001596098"/>
    </source>
</evidence>
<dbReference type="EMBL" id="JBHSQI010000003">
    <property type="protein sequence ID" value="MFC6153477.1"/>
    <property type="molecule type" value="Genomic_DNA"/>
</dbReference>
<dbReference type="CDD" id="cd14014">
    <property type="entry name" value="STKc_PknB_like"/>
    <property type="match status" value="1"/>
</dbReference>
<dbReference type="InterPro" id="IPR011009">
    <property type="entry name" value="Kinase-like_dom_sf"/>
</dbReference>
<dbReference type="PROSITE" id="PS50011">
    <property type="entry name" value="PROTEIN_KINASE_DOM"/>
    <property type="match status" value="1"/>
</dbReference>
<evidence type="ECO:0000256" key="2">
    <source>
        <dbReference type="ARBA" id="ARBA00022741"/>
    </source>
</evidence>
<dbReference type="PROSITE" id="PS00108">
    <property type="entry name" value="PROTEIN_KINASE_ST"/>
    <property type="match status" value="1"/>
</dbReference>
<evidence type="ECO:0000259" key="7">
    <source>
        <dbReference type="PROSITE" id="PS50011"/>
    </source>
</evidence>
<evidence type="ECO:0000256" key="3">
    <source>
        <dbReference type="ARBA" id="ARBA00022777"/>
    </source>
</evidence>
<dbReference type="PROSITE" id="PS00107">
    <property type="entry name" value="PROTEIN_KINASE_ATP"/>
    <property type="match status" value="1"/>
</dbReference>
<dbReference type="PANTHER" id="PTHR43289">
    <property type="entry name" value="MITOGEN-ACTIVATED PROTEIN KINASE KINASE KINASE 20-RELATED"/>
    <property type="match status" value="1"/>
</dbReference>
<dbReference type="PANTHER" id="PTHR43289:SF34">
    <property type="entry name" value="SERINE_THREONINE-PROTEIN KINASE YBDM-RELATED"/>
    <property type="match status" value="1"/>
</dbReference>
<feature type="transmembrane region" description="Helical" evidence="6">
    <location>
        <begin position="416"/>
        <end position="442"/>
    </location>
</feature>
<dbReference type="InterPro" id="IPR008271">
    <property type="entry name" value="Ser/Thr_kinase_AS"/>
</dbReference>
<dbReference type="Proteomes" id="UP001596098">
    <property type="component" value="Unassembled WGS sequence"/>
</dbReference>
<dbReference type="Gene3D" id="3.30.200.20">
    <property type="entry name" value="Phosphorylase Kinase, domain 1"/>
    <property type="match status" value="1"/>
</dbReference>
<dbReference type="Pfam" id="PF00069">
    <property type="entry name" value="Pkinase"/>
    <property type="match status" value="1"/>
</dbReference>
<feature type="domain" description="Protein kinase" evidence="7">
    <location>
        <begin position="19"/>
        <end position="275"/>
    </location>
</feature>
<dbReference type="RefSeq" id="WP_128221295.1">
    <property type="nucleotide sequence ID" value="NZ_CP034929.1"/>
</dbReference>
<evidence type="ECO:0000256" key="5">
    <source>
        <dbReference type="PROSITE-ProRule" id="PRU10141"/>
    </source>
</evidence>
<evidence type="ECO:0000313" key="8">
    <source>
        <dbReference type="EMBL" id="MFC6153477.1"/>
    </source>
</evidence>
<reference evidence="9" key="1">
    <citation type="journal article" date="2019" name="Int. J. Syst. Evol. Microbiol.">
        <title>The Global Catalogue of Microorganisms (GCM) 10K type strain sequencing project: providing services to taxonomists for standard genome sequencing and annotation.</title>
        <authorList>
            <consortium name="The Broad Institute Genomics Platform"/>
            <consortium name="The Broad Institute Genome Sequencing Center for Infectious Disease"/>
            <person name="Wu L."/>
            <person name="Ma J."/>
        </authorList>
    </citation>
    <scope>NUCLEOTIDE SEQUENCE [LARGE SCALE GENOMIC DNA]</scope>
    <source>
        <strain evidence="9">DFY28</strain>
    </source>
</reference>
<keyword evidence="3 8" id="KW-0418">Kinase</keyword>
<feature type="transmembrane region" description="Helical" evidence="6">
    <location>
        <begin position="463"/>
        <end position="490"/>
    </location>
</feature>
<accession>A0ABW1QX02</accession>
<keyword evidence="2 5" id="KW-0547">Nucleotide-binding</keyword>
<protein>
    <submittedName>
        <fullName evidence="8">Serine/threonine-protein kinase</fullName>
        <ecNumber evidence="8">2.7.11.1</ecNumber>
    </submittedName>
</protein>
<comment type="caution">
    <text evidence="8">The sequence shown here is derived from an EMBL/GenBank/DDBJ whole genome shotgun (WGS) entry which is preliminary data.</text>
</comment>
<feature type="transmembrane region" description="Helical" evidence="6">
    <location>
        <begin position="548"/>
        <end position="566"/>
    </location>
</feature>
<evidence type="ECO:0000256" key="1">
    <source>
        <dbReference type="ARBA" id="ARBA00022679"/>
    </source>
</evidence>
<keyword evidence="1 8" id="KW-0808">Transferase</keyword>
<dbReference type="EC" id="2.7.11.1" evidence="8"/>
<feature type="binding site" evidence="5">
    <location>
        <position position="47"/>
    </location>
    <ligand>
        <name>ATP</name>
        <dbReference type="ChEBI" id="CHEBI:30616"/>
    </ligand>
</feature>
<name>A0ABW1QX02_9ACTN</name>
<dbReference type="GO" id="GO:0004674">
    <property type="term" value="F:protein serine/threonine kinase activity"/>
    <property type="evidence" value="ECO:0007669"/>
    <property type="project" value="UniProtKB-EC"/>
</dbReference>
<dbReference type="Gene3D" id="1.10.510.10">
    <property type="entry name" value="Transferase(Phosphotransferase) domain 1"/>
    <property type="match status" value="1"/>
</dbReference>
<dbReference type="SUPFAM" id="SSF56112">
    <property type="entry name" value="Protein kinase-like (PK-like)"/>
    <property type="match status" value="1"/>
</dbReference>
<evidence type="ECO:0000256" key="6">
    <source>
        <dbReference type="SAM" id="Phobius"/>
    </source>
</evidence>
<keyword evidence="6" id="KW-1133">Transmembrane helix</keyword>
<gene>
    <name evidence="8" type="ORF">ACFPWU_07340</name>
</gene>
<evidence type="ECO:0000256" key="4">
    <source>
        <dbReference type="ARBA" id="ARBA00022840"/>
    </source>
</evidence>
<keyword evidence="9" id="KW-1185">Reference proteome</keyword>
<dbReference type="InterPro" id="IPR017441">
    <property type="entry name" value="Protein_kinase_ATP_BS"/>
</dbReference>
<keyword evidence="6" id="KW-0812">Transmembrane</keyword>
<keyword evidence="4 5" id="KW-0067">ATP-binding</keyword>
<sequence length="590" mass="62461">MSVTSRPPSPPPGMRVGNYELLARLGEGGMGVVHLARGTDGRRVALKVIRPNVIADDESRSRLAREVNSLSRVRSHRVAEVIDADPWGPVPYVATRYVPGLSLHDHIAQQGPLVVEDLLWSARCLAEALVAVHAAGVLHRDIKPSNVLMEGRSPVLIDFGLARVAEDSQITAEGWLLGTPGYIPPEVLHGDQATEASDVHSWAATVAWAATGRTPFGSGPHAAVFDRVRRGEHDLAGVPDEIRDLLEAALDPEPRNRPSLAAALTWLDDDDVPTLVSPPYAPIDDDAGTTVLQVPETRPVGLDSWGRATLPASAVPAEHYPARLEHLAPQESWGAPMAPAPLPARNTAPPLDPSTRWMPADAHVAPAVRGTEFAPSQHRDGGEPWGDPYVAEPPAAFEPAVGWAERFRRSTLTLSLALPVAGAASFAPWSTAILLALAVWLLRAAAGSRDARERRRATRGERWYDVAQSALGAPFHVLGAVPGTVLLLLWTLCFATAAGLLAFAFATGVPTGAAAAAGVGVLGMWCGPGAGRLRRPVRAVVRPVSSNGWIWAVALAAVLGLAWFAGSQTLLPGADGTVDWGPASSAPWDR</sequence>
<dbReference type="InterPro" id="IPR000719">
    <property type="entry name" value="Prot_kinase_dom"/>
</dbReference>
<organism evidence="8 9">
    <name type="scientific">Nocardioides yefusunii</name>
    <dbReference type="NCBI Taxonomy" id="2500546"/>
    <lineage>
        <taxon>Bacteria</taxon>
        <taxon>Bacillati</taxon>
        <taxon>Actinomycetota</taxon>
        <taxon>Actinomycetes</taxon>
        <taxon>Propionibacteriales</taxon>
        <taxon>Nocardioidaceae</taxon>
        <taxon>Nocardioides</taxon>
    </lineage>
</organism>
<keyword evidence="6" id="KW-0472">Membrane</keyword>
<dbReference type="SMART" id="SM00220">
    <property type="entry name" value="S_TKc"/>
    <property type="match status" value="1"/>
</dbReference>